<dbReference type="InterPro" id="IPR023296">
    <property type="entry name" value="Glyco_hydro_beta-prop_sf"/>
</dbReference>
<evidence type="ECO:0000256" key="1">
    <source>
        <dbReference type="ARBA" id="ARBA00009902"/>
    </source>
</evidence>
<dbReference type="Gene3D" id="2.115.10.20">
    <property type="entry name" value="Glycosyl hydrolase domain, family 43"/>
    <property type="match status" value="1"/>
</dbReference>
<dbReference type="SUPFAM" id="SSF75005">
    <property type="entry name" value="Arabinanase/levansucrase/invertase"/>
    <property type="match status" value="1"/>
</dbReference>
<comment type="caution">
    <text evidence="5">The sequence shown here is derived from an EMBL/GenBank/DDBJ whole genome shotgun (WGS) entry which is preliminary data.</text>
</comment>
<sequence>MFQIPGHDVGDGWIYVDEAADTVHLFCLFSPKNRNKRWSIGHASSRDLKNWEFYGAVLSPGNAGEWDDCRLATGSVLHHDGRYFMAYTGHSLANVPPCGRIGMAVSEDLFRWEKCRDFPLLELDSSRFESVITGSRPSLHWRDPFLLEEEGRFHLFLCARSKTGDVKTRGTVAHFTSGDLYNWSPGKEVRHDLFAEELEVPQIYRIGGRYRLLFCTHENLLKEPQAGGNFVMTSDSLLGPYSNARRLEPCGPGYWYAAQFFCFRNQWYQFATSNLPDQTLVADPCPFSLD</sequence>
<evidence type="ECO:0000313" key="6">
    <source>
        <dbReference type="Proteomes" id="UP000435649"/>
    </source>
</evidence>
<dbReference type="GO" id="GO:0016798">
    <property type="term" value="F:hydrolase activity, acting on glycosyl bonds"/>
    <property type="evidence" value="ECO:0007669"/>
    <property type="project" value="UniProtKB-KW"/>
</dbReference>
<gene>
    <name evidence="5" type="ORF">FYJ85_17370</name>
</gene>
<dbReference type="PANTHER" id="PTHR43101">
    <property type="entry name" value="BETA-FRUCTOSIDASE"/>
    <property type="match status" value="1"/>
</dbReference>
<proteinExistence type="inferred from homology"/>
<evidence type="ECO:0000313" key="5">
    <source>
        <dbReference type="EMBL" id="MST98809.1"/>
    </source>
</evidence>
<evidence type="ECO:0000256" key="3">
    <source>
        <dbReference type="ARBA" id="ARBA00023295"/>
    </source>
</evidence>
<reference evidence="5 6" key="1">
    <citation type="submission" date="2019-08" db="EMBL/GenBank/DDBJ databases">
        <title>In-depth cultivation of the pig gut microbiome towards novel bacterial diversity and tailored functional studies.</title>
        <authorList>
            <person name="Wylensek D."/>
            <person name="Hitch T.C.A."/>
            <person name="Clavel T."/>
        </authorList>
    </citation>
    <scope>NUCLEOTIDE SEQUENCE [LARGE SCALE GENOMIC DNA]</scope>
    <source>
        <strain evidence="5 6">BBE-744-WT-12</strain>
    </source>
</reference>
<accession>A0A844G972</accession>
<evidence type="ECO:0000259" key="4">
    <source>
        <dbReference type="Pfam" id="PF00251"/>
    </source>
</evidence>
<dbReference type="InterPro" id="IPR013148">
    <property type="entry name" value="Glyco_hydro_32_N"/>
</dbReference>
<protein>
    <recommendedName>
        <fullName evidence="4">Glycosyl hydrolase family 32 N-terminal domain-containing protein</fullName>
    </recommendedName>
</protein>
<dbReference type="RefSeq" id="WP_154419796.1">
    <property type="nucleotide sequence ID" value="NZ_VUNS01000024.1"/>
</dbReference>
<dbReference type="EMBL" id="VUNS01000024">
    <property type="protein sequence ID" value="MST98809.1"/>
    <property type="molecule type" value="Genomic_DNA"/>
</dbReference>
<comment type="similarity">
    <text evidence="1">Belongs to the glycosyl hydrolase 32 family.</text>
</comment>
<organism evidence="5 6">
    <name type="scientific">Victivallis lenta</name>
    <dbReference type="NCBI Taxonomy" id="2606640"/>
    <lineage>
        <taxon>Bacteria</taxon>
        <taxon>Pseudomonadati</taxon>
        <taxon>Lentisphaerota</taxon>
        <taxon>Lentisphaeria</taxon>
        <taxon>Victivallales</taxon>
        <taxon>Victivallaceae</taxon>
        <taxon>Victivallis</taxon>
    </lineage>
</organism>
<dbReference type="AlphaFoldDB" id="A0A844G972"/>
<name>A0A844G972_9BACT</name>
<keyword evidence="3" id="KW-0326">Glycosidase</keyword>
<keyword evidence="2" id="KW-0378">Hydrolase</keyword>
<keyword evidence="6" id="KW-1185">Reference proteome</keyword>
<dbReference type="Pfam" id="PF00251">
    <property type="entry name" value="Glyco_hydro_32N"/>
    <property type="match status" value="1"/>
</dbReference>
<dbReference type="PANTHER" id="PTHR43101:SF1">
    <property type="entry name" value="BETA-FRUCTOSIDASE"/>
    <property type="match status" value="1"/>
</dbReference>
<dbReference type="Proteomes" id="UP000435649">
    <property type="component" value="Unassembled WGS sequence"/>
</dbReference>
<dbReference type="InterPro" id="IPR051214">
    <property type="entry name" value="GH32_Enzymes"/>
</dbReference>
<evidence type="ECO:0000256" key="2">
    <source>
        <dbReference type="ARBA" id="ARBA00022801"/>
    </source>
</evidence>
<feature type="domain" description="Glycosyl hydrolase family 32 N-terminal" evidence="4">
    <location>
        <begin position="22"/>
        <end position="262"/>
    </location>
</feature>